<proteinExistence type="predicted"/>
<feature type="region of interest" description="Disordered" evidence="1">
    <location>
        <begin position="1"/>
        <end position="27"/>
    </location>
</feature>
<feature type="compositionally biased region" description="Low complexity" evidence="1">
    <location>
        <begin position="8"/>
        <end position="26"/>
    </location>
</feature>
<keyword evidence="3" id="KW-1185">Reference proteome</keyword>
<feature type="compositionally biased region" description="Low complexity" evidence="1">
    <location>
        <begin position="150"/>
        <end position="161"/>
    </location>
</feature>
<dbReference type="Proteomes" id="UP000823388">
    <property type="component" value="Chromosome 6K"/>
</dbReference>
<evidence type="ECO:0000313" key="2">
    <source>
        <dbReference type="EMBL" id="KAG2585323.1"/>
    </source>
</evidence>
<sequence length="175" mass="18855">MELHDTAHTPAMRTAPTRRSTSSPRPQRLRRLLHRLAMVFGEGSAAARAPSSSSVVAELRRPALRPHRLPPLVPFHGGAGQIRRPRDGPVAAAAGSGGLDVRLRRWWRPPRAPWRPDLARPPPSFLAGRHGRCPREAMAGSRSPGKRRGGAAAAAPLGAVAEQERGRPARRGSTC</sequence>
<protein>
    <submittedName>
        <fullName evidence="2">Uncharacterized protein</fullName>
    </submittedName>
</protein>
<dbReference type="AlphaFoldDB" id="A0A8T0RKQ4"/>
<dbReference type="EMBL" id="CM029047">
    <property type="protein sequence ID" value="KAG2585323.1"/>
    <property type="molecule type" value="Genomic_DNA"/>
</dbReference>
<evidence type="ECO:0000313" key="3">
    <source>
        <dbReference type="Proteomes" id="UP000823388"/>
    </source>
</evidence>
<evidence type="ECO:0000256" key="1">
    <source>
        <dbReference type="SAM" id="MobiDB-lite"/>
    </source>
</evidence>
<feature type="region of interest" description="Disordered" evidence="1">
    <location>
        <begin position="118"/>
        <end position="175"/>
    </location>
</feature>
<gene>
    <name evidence="2" type="ORF">PVAP13_6KG383406</name>
</gene>
<organism evidence="2 3">
    <name type="scientific">Panicum virgatum</name>
    <name type="common">Blackwell switchgrass</name>
    <dbReference type="NCBI Taxonomy" id="38727"/>
    <lineage>
        <taxon>Eukaryota</taxon>
        <taxon>Viridiplantae</taxon>
        <taxon>Streptophyta</taxon>
        <taxon>Embryophyta</taxon>
        <taxon>Tracheophyta</taxon>
        <taxon>Spermatophyta</taxon>
        <taxon>Magnoliopsida</taxon>
        <taxon>Liliopsida</taxon>
        <taxon>Poales</taxon>
        <taxon>Poaceae</taxon>
        <taxon>PACMAD clade</taxon>
        <taxon>Panicoideae</taxon>
        <taxon>Panicodae</taxon>
        <taxon>Paniceae</taxon>
        <taxon>Panicinae</taxon>
        <taxon>Panicum</taxon>
        <taxon>Panicum sect. Hiantes</taxon>
    </lineage>
</organism>
<comment type="caution">
    <text evidence="2">The sequence shown here is derived from an EMBL/GenBank/DDBJ whole genome shotgun (WGS) entry which is preliminary data.</text>
</comment>
<accession>A0A8T0RKQ4</accession>
<name>A0A8T0RKQ4_PANVG</name>
<reference evidence="2" key="1">
    <citation type="submission" date="2020-05" db="EMBL/GenBank/DDBJ databases">
        <title>WGS assembly of Panicum virgatum.</title>
        <authorList>
            <person name="Lovell J.T."/>
            <person name="Jenkins J."/>
            <person name="Shu S."/>
            <person name="Juenger T.E."/>
            <person name="Schmutz J."/>
        </authorList>
    </citation>
    <scope>NUCLEOTIDE SEQUENCE</scope>
    <source>
        <strain evidence="2">AP13</strain>
    </source>
</reference>